<organism evidence="2 3">
    <name type="scientific">Chryseobacterium oncorhynchi</name>
    <dbReference type="NCBI Taxonomy" id="741074"/>
    <lineage>
        <taxon>Bacteria</taxon>
        <taxon>Pseudomonadati</taxon>
        <taxon>Bacteroidota</taxon>
        <taxon>Flavobacteriia</taxon>
        <taxon>Flavobacteriales</taxon>
        <taxon>Weeksellaceae</taxon>
        <taxon>Chryseobacterium group</taxon>
        <taxon>Chryseobacterium</taxon>
    </lineage>
</organism>
<sequence>MKKIFYILFALSLFSCSSNEDTAEETQIQDLQPDKAYIHYVDRPTSNLNTDWYYRFNYENGNLTKISGWLMGKNFSSDAHTYLTYQGNEAKISYSFDSDLTNVYTLQNNRPIKEVLYIQDFIQGTKTYTYENDKIKIYLKPTNGLSDYFVTYYFNPVTKNITKSEFLHKLQGADVELTTTIYSDFDNAQNPFKKMGLVSDDLYEKSLSANNFRKKEVTVKQFAHPSNGNAEIIFAATIHKLAYKYDSKGQVLLYHPL</sequence>
<evidence type="ECO:0000256" key="1">
    <source>
        <dbReference type="SAM" id="SignalP"/>
    </source>
</evidence>
<dbReference type="EMBL" id="PPEI02000005">
    <property type="protein sequence ID" value="PWN62257.1"/>
    <property type="molecule type" value="Genomic_DNA"/>
</dbReference>
<evidence type="ECO:0000313" key="3">
    <source>
        <dbReference type="Proteomes" id="UP000236182"/>
    </source>
</evidence>
<reference evidence="2" key="1">
    <citation type="submission" date="2018-04" db="EMBL/GenBank/DDBJ databases">
        <title>Draft Genome Sequences of Chryseobacterium lactis NCTC11390T isolated from milk, Chryseobacterium oncorhynchi 701B-08T from rainbow trout, and Chryseobacterium viscerum 687B-08T from diseased fish.</title>
        <authorList>
            <person name="Jeong J.-J."/>
            <person name="Lee Y.J."/>
            <person name="Pathiraja D."/>
            <person name="Park B."/>
            <person name="Choi I.-G."/>
            <person name="Kim K.D."/>
        </authorList>
    </citation>
    <scope>NUCLEOTIDE SEQUENCE [LARGE SCALE GENOMIC DNA]</scope>
    <source>
        <strain evidence="2">701B-08</strain>
    </source>
</reference>
<accession>A0A316WLX2</accession>
<proteinExistence type="predicted"/>
<gene>
    <name evidence="2" type="ORF">C1638_017340</name>
</gene>
<dbReference type="PROSITE" id="PS51257">
    <property type="entry name" value="PROKAR_LIPOPROTEIN"/>
    <property type="match status" value="1"/>
</dbReference>
<comment type="caution">
    <text evidence="2">The sequence shown here is derived from an EMBL/GenBank/DDBJ whole genome shotgun (WGS) entry which is preliminary data.</text>
</comment>
<dbReference type="Proteomes" id="UP000236182">
    <property type="component" value="Unassembled WGS sequence"/>
</dbReference>
<evidence type="ECO:0000313" key="2">
    <source>
        <dbReference type="EMBL" id="PWN62257.1"/>
    </source>
</evidence>
<dbReference type="RefSeq" id="WP_109623057.1">
    <property type="nucleotide sequence ID" value="NZ_PPEI02000005.1"/>
</dbReference>
<feature type="signal peptide" evidence="1">
    <location>
        <begin position="1"/>
        <end position="23"/>
    </location>
</feature>
<keyword evidence="1" id="KW-0732">Signal</keyword>
<evidence type="ECO:0008006" key="4">
    <source>
        <dbReference type="Google" id="ProtNLM"/>
    </source>
</evidence>
<protein>
    <recommendedName>
        <fullName evidence="4">DUF4595 domain-containing protein</fullName>
    </recommendedName>
</protein>
<dbReference type="AlphaFoldDB" id="A0A316WLX2"/>
<feature type="chain" id="PRO_5016252877" description="DUF4595 domain-containing protein" evidence="1">
    <location>
        <begin position="24"/>
        <end position="257"/>
    </location>
</feature>
<name>A0A316WLX2_9FLAO</name>
<keyword evidence="3" id="KW-1185">Reference proteome</keyword>
<dbReference type="OrthoDB" id="1236098at2"/>